<comment type="subunit">
    <text evidence="2">Interacts with ribosomal protein uL14 (rplN).</text>
</comment>
<accession>A0A9D1MEY9</accession>
<gene>
    <name evidence="2 3" type="primary">rsfS</name>
    <name evidence="3" type="ORF">IAC57_01675</name>
</gene>
<organism evidence="3 4">
    <name type="scientific">Candidatus Scatosoma pullistercoris</name>
    <dbReference type="NCBI Taxonomy" id="2840934"/>
    <lineage>
        <taxon>Bacteria</taxon>
        <taxon>Bacillati</taxon>
        <taxon>Bacillota</taxon>
        <taxon>Clostridia</taxon>
        <taxon>Candidatus Scatosoma</taxon>
    </lineage>
</organism>
<evidence type="ECO:0000256" key="1">
    <source>
        <dbReference type="ARBA" id="ARBA00010574"/>
    </source>
</evidence>
<dbReference type="GO" id="GO:0043023">
    <property type="term" value="F:ribosomal large subunit binding"/>
    <property type="evidence" value="ECO:0007669"/>
    <property type="project" value="TreeGrafter"/>
</dbReference>
<dbReference type="Pfam" id="PF02410">
    <property type="entry name" value="RsfS"/>
    <property type="match status" value="1"/>
</dbReference>
<dbReference type="InterPro" id="IPR004394">
    <property type="entry name" value="Iojap/RsfS/C7orf30"/>
</dbReference>
<dbReference type="EMBL" id="DVMZ01000049">
    <property type="protein sequence ID" value="HIU58788.1"/>
    <property type="molecule type" value="Genomic_DNA"/>
</dbReference>
<dbReference type="NCBIfam" id="TIGR00090">
    <property type="entry name" value="rsfS_iojap_ybeB"/>
    <property type="match status" value="1"/>
</dbReference>
<dbReference type="SUPFAM" id="SSF81301">
    <property type="entry name" value="Nucleotidyltransferase"/>
    <property type="match status" value="1"/>
</dbReference>
<proteinExistence type="inferred from homology"/>
<dbReference type="GO" id="GO:0090071">
    <property type="term" value="P:negative regulation of ribosome biogenesis"/>
    <property type="evidence" value="ECO:0007669"/>
    <property type="project" value="UniProtKB-UniRule"/>
</dbReference>
<comment type="similarity">
    <text evidence="1 2">Belongs to the Iojap/RsfS family.</text>
</comment>
<dbReference type="GO" id="GO:0017148">
    <property type="term" value="P:negative regulation of translation"/>
    <property type="evidence" value="ECO:0007669"/>
    <property type="project" value="UniProtKB-UniRule"/>
</dbReference>
<keyword evidence="2" id="KW-0810">Translation regulation</keyword>
<dbReference type="InterPro" id="IPR043519">
    <property type="entry name" value="NT_sf"/>
</dbReference>
<sequence length="123" mass="14094">MTSKELAMAACKALADRRGRDIVTIYVRDKTVLCDYFVLASGTSSTQIRALGEHVEEKLAEQYGVEPTRTEGVHDGRWAVIDYGDVIVHIFNDETRLFYHLERLWEDGGNLEKYVEPDEKKEN</sequence>
<comment type="function">
    <text evidence="2">Functions as a ribosomal silencing factor. Interacts with ribosomal protein uL14 (rplN), blocking formation of intersubunit bridge B8. Prevents association of the 30S and 50S ribosomal subunits and the formation of functional ribosomes, thus repressing translation.</text>
</comment>
<name>A0A9D1MEY9_9FIRM</name>
<reference evidence="3" key="2">
    <citation type="journal article" date="2021" name="PeerJ">
        <title>Extensive microbial diversity within the chicken gut microbiome revealed by metagenomics and culture.</title>
        <authorList>
            <person name="Gilroy R."/>
            <person name="Ravi A."/>
            <person name="Getino M."/>
            <person name="Pursley I."/>
            <person name="Horton D.L."/>
            <person name="Alikhan N.F."/>
            <person name="Baker D."/>
            <person name="Gharbi K."/>
            <person name="Hall N."/>
            <person name="Watson M."/>
            <person name="Adriaenssens E.M."/>
            <person name="Foster-Nyarko E."/>
            <person name="Jarju S."/>
            <person name="Secka A."/>
            <person name="Antonio M."/>
            <person name="Oren A."/>
            <person name="Chaudhuri R.R."/>
            <person name="La Ragione R."/>
            <person name="Hildebrand F."/>
            <person name="Pallen M.J."/>
        </authorList>
    </citation>
    <scope>NUCLEOTIDE SEQUENCE</scope>
    <source>
        <strain evidence="3">11687</strain>
    </source>
</reference>
<dbReference type="Proteomes" id="UP000824081">
    <property type="component" value="Unassembled WGS sequence"/>
</dbReference>
<evidence type="ECO:0000256" key="2">
    <source>
        <dbReference type="HAMAP-Rule" id="MF_01477"/>
    </source>
</evidence>
<evidence type="ECO:0000313" key="4">
    <source>
        <dbReference type="Proteomes" id="UP000824081"/>
    </source>
</evidence>
<keyword evidence="2" id="KW-0963">Cytoplasm</keyword>
<reference evidence="3" key="1">
    <citation type="submission" date="2020-10" db="EMBL/GenBank/DDBJ databases">
        <authorList>
            <person name="Gilroy R."/>
        </authorList>
    </citation>
    <scope>NUCLEOTIDE SEQUENCE</scope>
    <source>
        <strain evidence="3">11687</strain>
    </source>
</reference>
<comment type="caution">
    <text evidence="3">The sequence shown here is derived from an EMBL/GenBank/DDBJ whole genome shotgun (WGS) entry which is preliminary data.</text>
</comment>
<dbReference type="GO" id="GO:0005737">
    <property type="term" value="C:cytoplasm"/>
    <property type="evidence" value="ECO:0007669"/>
    <property type="project" value="UniProtKB-SubCell"/>
</dbReference>
<dbReference type="HAMAP" id="MF_01477">
    <property type="entry name" value="Iojap_RsfS"/>
    <property type="match status" value="1"/>
</dbReference>
<dbReference type="GO" id="GO:0042256">
    <property type="term" value="P:cytosolic ribosome assembly"/>
    <property type="evidence" value="ECO:0007669"/>
    <property type="project" value="UniProtKB-UniRule"/>
</dbReference>
<comment type="subcellular location">
    <subcellularLocation>
        <location evidence="2">Cytoplasm</location>
    </subcellularLocation>
</comment>
<dbReference type="PANTHER" id="PTHR21043">
    <property type="entry name" value="IOJAP SUPERFAMILY ORTHOLOG"/>
    <property type="match status" value="1"/>
</dbReference>
<dbReference type="AlphaFoldDB" id="A0A9D1MEY9"/>
<keyword evidence="2" id="KW-0678">Repressor</keyword>
<evidence type="ECO:0000313" key="3">
    <source>
        <dbReference type="EMBL" id="HIU58788.1"/>
    </source>
</evidence>
<protein>
    <recommendedName>
        <fullName evidence="2">Ribosomal silencing factor RsfS</fullName>
    </recommendedName>
</protein>
<dbReference type="PANTHER" id="PTHR21043:SF0">
    <property type="entry name" value="MITOCHONDRIAL ASSEMBLY OF RIBOSOMAL LARGE SUBUNIT PROTEIN 1"/>
    <property type="match status" value="1"/>
</dbReference>
<dbReference type="Gene3D" id="3.30.460.10">
    <property type="entry name" value="Beta Polymerase, domain 2"/>
    <property type="match status" value="1"/>
</dbReference>